<dbReference type="EMBL" id="JANCLU010000019">
    <property type="protein sequence ID" value="MCP8940270.1"/>
    <property type="molecule type" value="Genomic_DNA"/>
</dbReference>
<dbReference type="Proteomes" id="UP001205890">
    <property type="component" value="Unassembled WGS sequence"/>
</dbReference>
<dbReference type="Pfam" id="PF04364">
    <property type="entry name" value="DNA_pol3_chi"/>
    <property type="match status" value="1"/>
</dbReference>
<dbReference type="NCBIfam" id="NF004347">
    <property type="entry name" value="PRK05728.1-4"/>
    <property type="match status" value="1"/>
</dbReference>
<dbReference type="EC" id="2.7.7.7" evidence="1"/>
<comment type="caution">
    <text evidence="1">The sequence shown here is derived from an EMBL/GenBank/DDBJ whole genome shotgun (WGS) entry which is preliminary data.</text>
</comment>
<dbReference type="PANTHER" id="PTHR38767">
    <property type="entry name" value="DNA POLYMERASE III SUBUNIT CHI"/>
    <property type="match status" value="1"/>
</dbReference>
<accession>A0ABT1LFK3</accession>
<evidence type="ECO:0000313" key="1">
    <source>
        <dbReference type="EMBL" id="MCP8940270.1"/>
    </source>
</evidence>
<protein>
    <submittedName>
        <fullName evidence="1">DNA polymerase III subunit chi</fullName>
        <ecNumber evidence="1">2.7.7.7</ecNumber>
    </submittedName>
</protein>
<dbReference type="InterPro" id="IPR007459">
    <property type="entry name" value="DNA_pol3_chi"/>
</dbReference>
<dbReference type="RefSeq" id="WP_254744788.1">
    <property type="nucleotide sequence ID" value="NZ_JANCLU010000019.1"/>
</dbReference>
<gene>
    <name evidence="1" type="ORF">NK718_17225</name>
</gene>
<evidence type="ECO:0000313" key="2">
    <source>
        <dbReference type="Proteomes" id="UP001205890"/>
    </source>
</evidence>
<name>A0ABT1LFK3_9HYPH</name>
<keyword evidence="1" id="KW-0548">Nucleotidyltransferase</keyword>
<dbReference type="Gene3D" id="3.40.50.10110">
    <property type="entry name" value="DNA polymerase III subunit chi"/>
    <property type="match status" value="1"/>
</dbReference>
<dbReference type="PANTHER" id="PTHR38767:SF1">
    <property type="entry name" value="DNA POLYMERASE III SUBUNIT CHI"/>
    <property type="match status" value="1"/>
</dbReference>
<reference evidence="1 2" key="1">
    <citation type="submission" date="2022-07" db="EMBL/GenBank/DDBJ databases">
        <authorList>
            <person name="Li W.-J."/>
            <person name="Deng Q.-Q."/>
        </authorList>
    </citation>
    <scope>NUCLEOTIDE SEQUENCE [LARGE SCALE GENOMIC DNA]</scope>
    <source>
        <strain evidence="1 2">SYSU M60028</strain>
    </source>
</reference>
<dbReference type="GO" id="GO:0003887">
    <property type="term" value="F:DNA-directed DNA polymerase activity"/>
    <property type="evidence" value="ECO:0007669"/>
    <property type="project" value="UniProtKB-EC"/>
</dbReference>
<keyword evidence="1" id="KW-0808">Transferase</keyword>
<keyword evidence="2" id="KW-1185">Reference proteome</keyword>
<dbReference type="SUPFAM" id="SSF102400">
    <property type="entry name" value="DNA polymerase III chi subunit"/>
    <property type="match status" value="1"/>
</dbReference>
<organism evidence="1 2">
    <name type="scientific">Alsobacter ponti</name>
    <dbReference type="NCBI Taxonomy" id="2962936"/>
    <lineage>
        <taxon>Bacteria</taxon>
        <taxon>Pseudomonadati</taxon>
        <taxon>Pseudomonadota</taxon>
        <taxon>Alphaproteobacteria</taxon>
        <taxon>Hyphomicrobiales</taxon>
        <taxon>Alsobacteraceae</taxon>
        <taxon>Alsobacter</taxon>
    </lineage>
</organism>
<proteinExistence type="predicted"/>
<dbReference type="InterPro" id="IPR036768">
    <property type="entry name" value="PolIII_chi_sf"/>
</dbReference>
<sequence length="152" mass="17360">MADVEVLFYHLERRPLEAVLPQLVEKSLERGWRVVVQASTQERLGALDDLLWTWSDDSFIPHAPDREPEADREPVVLTLTDRNPNEAQIRFLVEGAPLPTDARGYARIVLLFDGTDDEAVAGARRTWRSVREAGYAATYWQQSEAGRWEKKA</sequence>